<dbReference type="SUPFAM" id="SSF50151">
    <property type="entry name" value="SacY-like RNA-binding domain"/>
    <property type="match status" value="1"/>
</dbReference>
<dbReference type="Proteomes" id="UP000824063">
    <property type="component" value="Unassembled WGS sequence"/>
</dbReference>
<dbReference type="InterPro" id="IPR036634">
    <property type="entry name" value="PRD_sf"/>
</dbReference>
<dbReference type="Gene3D" id="1.10.1790.10">
    <property type="entry name" value="PRD domain"/>
    <property type="match status" value="2"/>
</dbReference>
<keyword evidence="1" id="KW-0677">Repeat</keyword>
<organism evidence="3 4">
    <name type="scientific">Candidatus Enterococcus avicola</name>
    <dbReference type="NCBI Taxonomy" id="2838561"/>
    <lineage>
        <taxon>Bacteria</taxon>
        <taxon>Bacillati</taxon>
        <taxon>Bacillota</taxon>
        <taxon>Bacilli</taxon>
        <taxon>Lactobacillales</taxon>
        <taxon>Enterococcaceae</taxon>
        <taxon>Enterococcus</taxon>
    </lineage>
</organism>
<dbReference type="PANTHER" id="PTHR30185">
    <property type="entry name" value="CRYPTIC BETA-GLUCOSIDE BGL OPERON ANTITERMINATOR"/>
    <property type="match status" value="1"/>
</dbReference>
<evidence type="ECO:0000259" key="2">
    <source>
        <dbReference type="PROSITE" id="PS51372"/>
    </source>
</evidence>
<dbReference type="Pfam" id="PF00874">
    <property type="entry name" value="PRD"/>
    <property type="match status" value="2"/>
</dbReference>
<feature type="domain" description="PRD" evidence="2">
    <location>
        <begin position="63"/>
        <end position="168"/>
    </location>
</feature>
<dbReference type="InterPro" id="IPR050661">
    <property type="entry name" value="BglG_antiterminators"/>
</dbReference>
<reference evidence="3" key="2">
    <citation type="submission" date="2021-04" db="EMBL/GenBank/DDBJ databases">
        <authorList>
            <person name="Gilroy R."/>
        </authorList>
    </citation>
    <scope>NUCLEOTIDE SEQUENCE</scope>
    <source>
        <strain evidence="3">CHK172-16539</strain>
    </source>
</reference>
<dbReference type="InterPro" id="IPR011608">
    <property type="entry name" value="PRD"/>
</dbReference>
<name>A0A9D2F745_9ENTE</name>
<dbReference type="GO" id="GO:0003723">
    <property type="term" value="F:RNA binding"/>
    <property type="evidence" value="ECO:0007669"/>
    <property type="project" value="InterPro"/>
</dbReference>
<dbReference type="InterPro" id="IPR004341">
    <property type="entry name" value="CAT_RNA-bd_dom"/>
</dbReference>
<protein>
    <submittedName>
        <fullName evidence="3">PRD domain-containing protein</fullName>
    </submittedName>
</protein>
<evidence type="ECO:0000313" key="4">
    <source>
        <dbReference type="Proteomes" id="UP000824063"/>
    </source>
</evidence>
<dbReference type="SMART" id="SM01061">
    <property type="entry name" value="CAT_RBD"/>
    <property type="match status" value="1"/>
</dbReference>
<dbReference type="Pfam" id="PF03123">
    <property type="entry name" value="CAT_RBD"/>
    <property type="match status" value="1"/>
</dbReference>
<dbReference type="AlphaFoldDB" id="A0A9D2F745"/>
<evidence type="ECO:0000256" key="1">
    <source>
        <dbReference type="ARBA" id="ARBA00022737"/>
    </source>
</evidence>
<accession>A0A9D2F745</accession>
<evidence type="ECO:0000313" key="3">
    <source>
        <dbReference type="EMBL" id="HIZ53072.1"/>
    </source>
</evidence>
<proteinExistence type="predicted"/>
<dbReference type="SUPFAM" id="SSF63520">
    <property type="entry name" value="PTS-regulatory domain, PRD"/>
    <property type="match status" value="2"/>
</dbReference>
<dbReference type="EMBL" id="DXBN01000094">
    <property type="protein sequence ID" value="HIZ53072.1"/>
    <property type="molecule type" value="Genomic_DNA"/>
</dbReference>
<dbReference type="GO" id="GO:0006355">
    <property type="term" value="P:regulation of DNA-templated transcription"/>
    <property type="evidence" value="ECO:0007669"/>
    <property type="project" value="InterPro"/>
</dbReference>
<sequence length="284" mass="32829">MKIKKILNQNAVLVEANGEEKVAIGKGIGFNKKRNDTLFTREIERIFVLEAEGQMKLQSLLNQIDEKYLFAAEKIIDYAENILMEKLNEHVLIALTDHIAFAAENLKNGIIIRNKLLPEIEVLYPEEFQIAQWSVGYLVQTLDVPYTYDEAGYIAIHIHSARSGERSKHQSIREVTIVSEIVHLIEQELSIDLRDKKMALNYTRLVNHLRLLLQRYHNQQYAALDDEIVQMVKLKYPASFEIAKKVRVLLLKTYQLSTTTEELGYLAIHIERLRLAGQKETSQE</sequence>
<feature type="domain" description="PRD" evidence="2">
    <location>
        <begin position="169"/>
        <end position="280"/>
    </location>
</feature>
<reference evidence="3" key="1">
    <citation type="journal article" date="2021" name="PeerJ">
        <title>Extensive microbial diversity within the chicken gut microbiome revealed by metagenomics and culture.</title>
        <authorList>
            <person name="Gilroy R."/>
            <person name="Ravi A."/>
            <person name="Getino M."/>
            <person name="Pursley I."/>
            <person name="Horton D.L."/>
            <person name="Alikhan N.F."/>
            <person name="Baker D."/>
            <person name="Gharbi K."/>
            <person name="Hall N."/>
            <person name="Watson M."/>
            <person name="Adriaenssens E.M."/>
            <person name="Foster-Nyarko E."/>
            <person name="Jarju S."/>
            <person name="Secka A."/>
            <person name="Antonio M."/>
            <person name="Oren A."/>
            <person name="Chaudhuri R.R."/>
            <person name="La Ragione R."/>
            <person name="Hildebrand F."/>
            <person name="Pallen M.J."/>
        </authorList>
    </citation>
    <scope>NUCLEOTIDE SEQUENCE</scope>
    <source>
        <strain evidence="3">CHK172-16539</strain>
    </source>
</reference>
<comment type="caution">
    <text evidence="3">The sequence shown here is derived from an EMBL/GenBank/DDBJ whole genome shotgun (WGS) entry which is preliminary data.</text>
</comment>
<gene>
    <name evidence="3" type="ORF">IAA20_03915</name>
</gene>
<dbReference type="InterPro" id="IPR036650">
    <property type="entry name" value="CAT_RNA-bd_dom_sf"/>
</dbReference>
<dbReference type="PANTHER" id="PTHR30185:SF15">
    <property type="entry name" value="CRYPTIC BETA-GLUCOSIDE BGL OPERON ANTITERMINATOR"/>
    <property type="match status" value="1"/>
</dbReference>
<dbReference type="Gene3D" id="2.30.24.10">
    <property type="entry name" value="CAT RNA-binding domain"/>
    <property type="match status" value="1"/>
</dbReference>
<dbReference type="PROSITE" id="PS51372">
    <property type="entry name" value="PRD_2"/>
    <property type="match status" value="2"/>
</dbReference>